<dbReference type="RefSeq" id="WP_322877350.1">
    <property type="nucleotide sequence ID" value="NZ_JAVMIP010000002.1"/>
</dbReference>
<protein>
    <submittedName>
        <fullName evidence="4">Alpha/beta fold hydrolase</fullName>
    </submittedName>
</protein>
<accession>A0AAE4FSC3</accession>
<evidence type="ECO:0000256" key="2">
    <source>
        <dbReference type="PIRSR" id="PIRSR005211-1"/>
    </source>
</evidence>
<dbReference type="EMBL" id="JAVMIP010000002">
    <property type="protein sequence ID" value="MDS3860065.1"/>
    <property type="molecule type" value="Genomic_DNA"/>
</dbReference>
<feature type="active site" description="Charge relay system" evidence="2">
    <location>
        <position position="315"/>
    </location>
</feature>
<evidence type="ECO:0000256" key="1">
    <source>
        <dbReference type="ARBA" id="ARBA00010884"/>
    </source>
</evidence>
<evidence type="ECO:0000259" key="3">
    <source>
        <dbReference type="Pfam" id="PF00561"/>
    </source>
</evidence>
<dbReference type="PANTHER" id="PTHR10794:SF94">
    <property type="entry name" value="ESTERASE YHET-RELATED"/>
    <property type="match status" value="1"/>
</dbReference>
<sequence length="351" mass="39384">MPDSPPDFPPYYPPLLLRSGLVHTLYTALIHGRNWQTLTSITQPPYREHIFQGAQNVPIAAWIAAPKAPISPGTVIATYGITGELTNQWYLQIFGRKAWDQGYGVILFDWRGHGKTGQLSPTLTSDGLDEGGDFVAIAEQAAGLGCPPPYWFVGYSLGGQLALWGSYRGEIRDNPDIAGAAVICPSLDSLRSLKYLVKTPWGRAVERAITKQLKILADNLYTHHPQALDLGAIQRANSIWEFDQELVIPRLGFNSVPEYYQASSPFRFLDQLQRPVYILYAADDPLFDPSIIPDLQQVCHHNPALHLHLTQYGGHVGYLSDHREQKRWGDLDGWWAWNRVLAWFSQQLSQG</sequence>
<dbReference type="InterPro" id="IPR050960">
    <property type="entry name" value="AB_hydrolase_4_sf"/>
</dbReference>
<dbReference type="InterPro" id="IPR029058">
    <property type="entry name" value="AB_hydrolase_fold"/>
</dbReference>
<name>A0AAE4FSC3_9CYAN</name>
<dbReference type="PANTHER" id="PTHR10794">
    <property type="entry name" value="ABHYDROLASE DOMAIN-CONTAINING PROTEIN"/>
    <property type="match status" value="1"/>
</dbReference>
<dbReference type="InterPro" id="IPR000073">
    <property type="entry name" value="AB_hydrolase_1"/>
</dbReference>
<dbReference type="GO" id="GO:0047372">
    <property type="term" value="F:monoacylglycerol lipase activity"/>
    <property type="evidence" value="ECO:0007669"/>
    <property type="project" value="TreeGrafter"/>
</dbReference>
<evidence type="ECO:0000313" key="5">
    <source>
        <dbReference type="Proteomes" id="UP001268256"/>
    </source>
</evidence>
<evidence type="ECO:0000313" key="4">
    <source>
        <dbReference type="EMBL" id="MDS3860065.1"/>
    </source>
</evidence>
<feature type="domain" description="AB hydrolase-1" evidence="3">
    <location>
        <begin position="79"/>
        <end position="319"/>
    </location>
</feature>
<dbReference type="AlphaFoldDB" id="A0AAE4FSC3"/>
<reference evidence="5" key="1">
    <citation type="submission" date="2023-07" db="EMBL/GenBank/DDBJ databases">
        <authorList>
            <person name="Luz R."/>
            <person name="Cordeiro R."/>
            <person name="Fonseca A."/>
            <person name="Goncalves V."/>
        </authorList>
    </citation>
    <scope>NUCLEOTIDE SEQUENCE [LARGE SCALE GENOMIC DNA]</scope>
    <source>
        <strain evidence="5">BACA0444</strain>
    </source>
</reference>
<dbReference type="Pfam" id="PF00561">
    <property type="entry name" value="Abhydrolase_1"/>
    <property type="match status" value="1"/>
</dbReference>
<comment type="caution">
    <text evidence="4">The sequence shown here is derived from an EMBL/GenBank/DDBJ whole genome shotgun (WGS) entry which is preliminary data.</text>
</comment>
<dbReference type="Proteomes" id="UP001268256">
    <property type="component" value="Unassembled WGS sequence"/>
</dbReference>
<feature type="active site" description="Charge relay system" evidence="2">
    <location>
        <position position="284"/>
    </location>
</feature>
<feature type="active site" description="Charge relay system" evidence="2">
    <location>
        <position position="156"/>
    </location>
</feature>
<proteinExistence type="inferred from homology"/>
<gene>
    <name evidence="4" type="ORF">RIF25_04505</name>
</gene>
<dbReference type="PIRSF" id="PIRSF005211">
    <property type="entry name" value="Ab_hydro_YheT"/>
    <property type="match status" value="1"/>
</dbReference>
<comment type="similarity">
    <text evidence="1">Belongs to the AB hydrolase superfamily. AB hydrolase 4 family.</text>
</comment>
<dbReference type="GO" id="GO:0034338">
    <property type="term" value="F:short-chain carboxylesterase activity"/>
    <property type="evidence" value="ECO:0007669"/>
    <property type="project" value="TreeGrafter"/>
</dbReference>
<dbReference type="SUPFAM" id="SSF53474">
    <property type="entry name" value="alpha/beta-Hydrolases"/>
    <property type="match status" value="1"/>
</dbReference>
<dbReference type="InterPro" id="IPR012020">
    <property type="entry name" value="ABHD4"/>
</dbReference>
<dbReference type="Gene3D" id="3.40.50.1820">
    <property type="entry name" value="alpha/beta hydrolase"/>
    <property type="match status" value="1"/>
</dbReference>
<keyword evidence="4" id="KW-0378">Hydrolase</keyword>
<organism evidence="4 5">
    <name type="scientific">Pseudocalidococcus azoricus BACA0444</name>
    <dbReference type="NCBI Taxonomy" id="2918990"/>
    <lineage>
        <taxon>Bacteria</taxon>
        <taxon>Bacillati</taxon>
        <taxon>Cyanobacteriota</taxon>
        <taxon>Cyanophyceae</taxon>
        <taxon>Acaryochloridales</taxon>
        <taxon>Thermosynechococcaceae</taxon>
        <taxon>Pseudocalidococcus</taxon>
        <taxon>Pseudocalidococcus azoricus</taxon>
    </lineage>
</organism>
<keyword evidence="5" id="KW-1185">Reference proteome</keyword>